<dbReference type="STRING" id="1619044.UY92_C0001G0032"/>
<organism evidence="2 3">
    <name type="scientific">Candidatus Magasanikbacteria bacterium GW2011_GWA2_56_11</name>
    <dbReference type="NCBI Taxonomy" id="1619044"/>
    <lineage>
        <taxon>Bacteria</taxon>
        <taxon>Candidatus Magasanikiibacteriota</taxon>
    </lineage>
</organism>
<gene>
    <name evidence="2" type="ORF">UY92_C0001G0032</name>
</gene>
<dbReference type="InterPro" id="IPR008279">
    <property type="entry name" value="PEP-util_enz_mobile_dom"/>
</dbReference>
<evidence type="ECO:0000313" key="3">
    <source>
        <dbReference type="Proteomes" id="UP000033870"/>
    </source>
</evidence>
<dbReference type="EMBL" id="LCRX01000001">
    <property type="protein sequence ID" value="KKW43018.1"/>
    <property type="molecule type" value="Genomic_DNA"/>
</dbReference>
<proteinExistence type="predicted"/>
<evidence type="ECO:0000313" key="2">
    <source>
        <dbReference type="EMBL" id="KKW43018.1"/>
    </source>
</evidence>
<sequence length="513" mass="59095">MDRQKKLTVATTNYEVSIWPLCMLVEMLSSDFHKLAGENYGGMKIQEWQNRTNRVAVDPTAHERITRLMLKKAGERPAWARGILKRIPRECRTLLAFTTGVARSDLTKKSNRELYGLYREYEKRFRQMYLYSWFPNSLEGPNNLLTKKLGDYLGRKLKALDKPEQASSYLSVLLTPTRLSTRQKEERDLLRLVGRIQSSRDAKRLFIRGTDTIVARLGVLDPVLRRAIRRHHRVYAWMPYNYDGPAWGIEYFLDRIRSLIIQKNSVDKLMSALEAERRGLMALQRRMSRELKLNEDTEYRFWIGLARQAMYLKDYRKDALFKSYFHMDRLIREIALRLYLSPIQVKHILPEEMEEILESGEVDAHQLNERLAYSVLVRDSTGHRLYTGEQARTVMKRYVKEIPTLHLSELRGEVAYFGKAHGEVCIVFTTADMAKMKPGDVLVSVATNPNLLPAMRLAGAIVTDRGGITSHAAVIARELKIPCVTGTKTATQVFKDGDLVEVDAEAGIVRRLG</sequence>
<comment type="caution">
    <text evidence="2">The sequence shown here is derived from an EMBL/GenBank/DDBJ whole genome shotgun (WGS) entry which is preliminary data.</text>
</comment>
<dbReference type="InterPro" id="IPR051549">
    <property type="entry name" value="PEP_Utilizing_Enz"/>
</dbReference>
<keyword evidence="2" id="KW-0670">Pyruvate</keyword>
<feature type="domain" description="PEP-utilising enzyme mobile" evidence="1">
    <location>
        <begin position="437"/>
        <end position="507"/>
    </location>
</feature>
<dbReference type="SUPFAM" id="SSF52009">
    <property type="entry name" value="Phosphohistidine domain"/>
    <property type="match status" value="1"/>
</dbReference>
<dbReference type="PANTHER" id="PTHR43615">
    <property type="entry name" value="PHOSPHOENOLPYRUVATE SYNTHASE-RELATED"/>
    <property type="match status" value="1"/>
</dbReference>
<name>A0A0G1YHW0_9BACT</name>
<dbReference type="Proteomes" id="UP000033870">
    <property type="component" value="Unassembled WGS sequence"/>
</dbReference>
<evidence type="ECO:0000259" key="1">
    <source>
        <dbReference type="Pfam" id="PF00391"/>
    </source>
</evidence>
<accession>A0A0G1YHW0</accession>
<keyword evidence="2" id="KW-0808">Transferase</keyword>
<dbReference type="AlphaFoldDB" id="A0A0G1YHW0"/>
<dbReference type="PANTHER" id="PTHR43615:SF1">
    <property type="entry name" value="PPDK_N DOMAIN-CONTAINING PROTEIN"/>
    <property type="match status" value="1"/>
</dbReference>
<dbReference type="InterPro" id="IPR018274">
    <property type="entry name" value="PEP_util_AS"/>
</dbReference>
<dbReference type="Gene3D" id="3.50.30.10">
    <property type="entry name" value="Phosphohistidine domain"/>
    <property type="match status" value="1"/>
</dbReference>
<dbReference type="InterPro" id="IPR036637">
    <property type="entry name" value="Phosphohistidine_dom_sf"/>
</dbReference>
<dbReference type="GO" id="GO:0016301">
    <property type="term" value="F:kinase activity"/>
    <property type="evidence" value="ECO:0007669"/>
    <property type="project" value="UniProtKB-KW"/>
</dbReference>
<dbReference type="Pfam" id="PF00391">
    <property type="entry name" value="PEP-utilizers"/>
    <property type="match status" value="1"/>
</dbReference>
<protein>
    <submittedName>
        <fullName evidence="2">Phosphoenolpyruvate synthase/pyruvate phosphate dikinase</fullName>
    </submittedName>
</protein>
<reference evidence="2 3" key="1">
    <citation type="journal article" date="2015" name="Nature">
        <title>rRNA introns, odd ribosomes, and small enigmatic genomes across a large radiation of phyla.</title>
        <authorList>
            <person name="Brown C.T."/>
            <person name="Hug L.A."/>
            <person name="Thomas B.C."/>
            <person name="Sharon I."/>
            <person name="Castelle C.J."/>
            <person name="Singh A."/>
            <person name="Wilkins M.J."/>
            <person name="Williams K.H."/>
            <person name="Banfield J.F."/>
        </authorList>
    </citation>
    <scope>NUCLEOTIDE SEQUENCE [LARGE SCALE GENOMIC DNA]</scope>
</reference>
<keyword evidence="2" id="KW-0418">Kinase</keyword>
<dbReference type="PROSITE" id="PS00370">
    <property type="entry name" value="PEP_ENZYMES_PHOS_SITE"/>
    <property type="match status" value="1"/>
</dbReference>